<accession>A0A9P0LQL3</accession>
<feature type="compositionally biased region" description="Basic and acidic residues" evidence="1">
    <location>
        <begin position="37"/>
        <end position="47"/>
    </location>
</feature>
<dbReference type="EMBL" id="CAKOFQ010007295">
    <property type="protein sequence ID" value="CAH1997564.1"/>
    <property type="molecule type" value="Genomic_DNA"/>
</dbReference>
<sequence length="65" mass="7458">MTNVNKIRVVVLGSSRVGKSVHMSSESESEDPFAGYDSDKDKEYFPSESDRRELNSFKLRKFVKL</sequence>
<dbReference type="AlphaFoldDB" id="A0A9P0LQL3"/>
<feature type="region of interest" description="Disordered" evidence="1">
    <location>
        <begin position="17"/>
        <end position="47"/>
    </location>
</feature>
<dbReference type="OrthoDB" id="6782169at2759"/>
<reference evidence="2" key="1">
    <citation type="submission" date="2022-03" db="EMBL/GenBank/DDBJ databases">
        <authorList>
            <person name="Sayadi A."/>
        </authorList>
    </citation>
    <scope>NUCLEOTIDE SEQUENCE</scope>
</reference>
<gene>
    <name evidence="2" type="ORF">ACAOBT_LOCUS23838</name>
</gene>
<dbReference type="Proteomes" id="UP001152888">
    <property type="component" value="Unassembled WGS sequence"/>
</dbReference>
<name>A0A9P0LQL3_ACAOB</name>
<proteinExistence type="predicted"/>
<keyword evidence="3" id="KW-1185">Reference proteome</keyword>
<evidence type="ECO:0000256" key="1">
    <source>
        <dbReference type="SAM" id="MobiDB-lite"/>
    </source>
</evidence>
<evidence type="ECO:0000313" key="2">
    <source>
        <dbReference type="EMBL" id="CAH1997564.1"/>
    </source>
</evidence>
<evidence type="ECO:0000313" key="3">
    <source>
        <dbReference type="Proteomes" id="UP001152888"/>
    </source>
</evidence>
<comment type="caution">
    <text evidence="2">The sequence shown here is derived from an EMBL/GenBank/DDBJ whole genome shotgun (WGS) entry which is preliminary data.</text>
</comment>
<organism evidence="2 3">
    <name type="scientific">Acanthoscelides obtectus</name>
    <name type="common">Bean weevil</name>
    <name type="synonym">Bruchus obtectus</name>
    <dbReference type="NCBI Taxonomy" id="200917"/>
    <lineage>
        <taxon>Eukaryota</taxon>
        <taxon>Metazoa</taxon>
        <taxon>Ecdysozoa</taxon>
        <taxon>Arthropoda</taxon>
        <taxon>Hexapoda</taxon>
        <taxon>Insecta</taxon>
        <taxon>Pterygota</taxon>
        <taxon>Neoptera</taxon>
        <taxon>Endopterygota</taxon>
        <taxon>Coleoptera</taxon>
        <taxon>Polyphaga</taxon>
        <taxon>Cucujiformia</taxon>
        <taxon>Chrysomeloidea</taxon>
        <taxon>Chrysomelidae</taxon>
        <taxon>Bruchinae</taxon>
        <taxon>Bruchini</taxon>
        <taxon>Acanthoscelides</taxon>
    </lineage>
</organism>
<protein>
    <submittedName>
        <fullName evidence="2">Uncharacterized protein</fullName>
    </submittedName>
</protein>